<accession>A0ABW4YA65</accession>
<dbReference type="Pfam" id="PF04305">
    <property type="entry name" value="DUF455"/>
    <property type="match status" value="1"/>
</dbReference>
<dbReference type="InterPro" id="IPR011197">
    <property type="entry name" value="UCP012318"/>
</dbReference>
<dbReference type="EMBL" id="JBHUHX010000016">
    <property type="protein sequence ID" value="MFD2111818.1"/>
    <property type="molecule type" value="Genomic_DNA"/>
</dbReference>
<dbReference type="PANTHER" id="PTHR42782">
    <property type="entry name" value="SI:CH73-314G15.3"/>
    <property type="match status" value="1"/>
</dbReference>
<dbReference type="CDD" id="cd00657">
    <property type="entry name" value="Ferritin_like"/>
    <property type="match status" value="1"/>
</dbReference>
<dbReference type="SUPFAM" id="SSF47240">
    <property type="entry name" value="Ferritin-like"/>
    <property type="match status" value="1"/>
</dbReference>
<proteinExistence type="predicted"/>
<gene>
    <name evidence="1" type="ORF">ACFSJC_08200</name>
</gene>
<organism evidence="1 2">
    <name type="scientific">Thiorhodococcus fuscus</name>
    <dbReference type="NCBI Taxonomy" id="527200"/>
    <lineage>
        <taxon>Bacteria</taxon>
        <taxon>Pseudomonadati</taxon>
        <taxon>Pseudomonadota</taxon>
        <taxon>Gammaproteobacteria</taxon>
        <taxon>Chromatiales</taxon>
        <taxon>Chromatiaceae</taxon>
        <taxon>Thiorhodococcus</taxon>
    </lineage>
</organism>
<dbReference type="Proteomes" id="UP001597337">
    <property type="component" value="Unassembled WGS sequence"/>
</dbReference>
<comment type="caution">
    <text evidence="1">The sequence shown here is derived from an EMBL/GenBank/DDBJ whole genome shotgun (WGS) entry which is preliminary data.</text>
</comment>
<dbReference type="PANTHER" id="PTHR42782:SF4">
    <property type="entry name" value="DUF455 DOMAIN-CONTAINING PROTEIN"/>
    <property type="match status" value="1"/>
</dbReference>
<protein>
    <submittedName>
        <fullName evidence="1">Ferritin-like domain-containing protein</fullName>
    </submittedName>
</protein>
<keyword evidence="2" id="KW-1185">Reference proteome</keyword>
<evidence type="ECO:0000313" key="1">
    <source>
        <dbReference type="EMBL" id="MFD2111818.1"/>
    </source>
</evidence>
<evidence type="ECO:0000313" key="2">
    <source>
        <dbReference type="Proteomes" id="UP001597337"/>
    </source>
</evidence>
<dbReference type="InterPro" id="IPR007402">
    <property type="entry name" value="DUF455"/>
</dbReference>
<dbReference type="RefSeq" id="WP_386025558.1">
    <property type="nucleotide sequence ID" value="NZ_JBHUHX010000016.1"/>
</dbReference>
<dbReference type="InterPro" id="IPR009078">
    <property type="entry name" value="Ferritin-like_SF"/>
</dbReference>
<reference evidence="2" key="1">
    <citation type="journal article" date="2019" name="Int. J. Syst. Evol. Microbiol.">
        <title>The Global Catalogue of Microorganisms (GCM) 10K type strain sequencing project: providing services to taxonomists for standard genome sequencing and annotation.</title>
        <authorList>
            <consortium name="The Broad Institute Genomics Platform"/>
            <consortium name="The Broad Institute Genome Sequencing Center for Infectious Disease"/>
            <person name="Wu L."/>
            <person name="Ma J."/>
        </authorList>
    </citation>
    <scope>NUCLEOTIDE SEQUENCE [LARGE SCALE GENOMIC DNA]</scope>
    <source>
        <strain evidence="2">KACC 12597</strain>
    </source>
</reference>
<sequence>MTERSTTNLFDSVAHCLAEPDPDRKVAATLQAAADWEAGRLNADAALAGPIRDQPGRPERLELVAPRQLVARKLTSRDGRAAMIHAVAHIEFNAINLALDAVQRFRDMPLEFHADWLRIAAEEARHFMLMRERLNDLGRDYGDFPAHDGLWEMARRTAADPLVRMALVPRVLEARGLDVTPGMIARFEGVDDSETGGGLGVILAEEVGHVAAGSHWFKTLCTERGLDPAHHYFALLDDYMTGEIRGPLNRAERLRAGFDDAELDRLEARCRRP</sequence>
<name>A0ABW4YA65_9GAMM</name>
<dbReference type="PIRSF" id="PIRSF012318">
    <property type="entry name" value="UCP012318"/>
    <property type="match status" value="1"/>
</dbReference>